<dbReference type="AlphaFoldDB" id="A0A9X2BE08"/>
<evidence type="ECO:0000313" key="3">
    <source>
        <dbReference type="Proteomes" id="UP001139011"/>
    </source>
</evidence>
<gene>
    <name evidence="2" type="ORF">LCY76_11475</name>
</gene>
<keyword evidence="1" id="KW-0812">Transmembrane</keyword>
<evidence type="ECO:0000313" key="2">
    <source>
        <dbReference type="EMBL" id="MCK6257215.1"/>
    </source>
</evidence>
<keyword evidence="1" id="KW-0472">Membrane</keyword>
<organism evidence="2 3">
    <name type="scientific">Fictibacillus marinisediminis</name>
    <dbReference type="NCBI Taxonomy" id="2878389"/>
    <lineage>
        <taxon>Bacteria</taxon>
        <taxon>Bacillati</taxon>
        <taxon>Bacillota</taxon>
        <taxon>Bacilli</taxon>
        <taxon>Bacillales</taxon>
        <taxon>Fictibacillaceae</taxon>
        <taxon>Fictibacillus</taxon>
    </lineage>
</organism>
<dbReference type="EMBL" id="JAIWJX010000002">
    <property type="protein sequence ID" value="MCK6257215.1"/>
    <property type="molecule type" value="Genomic_DNA"/>
</dbReference>
<dbReference type="InterPro" id="IPR014509">
    <property type="entry name" value="YjdF-like"/>
</dbReference>
<protein>
    <submittedName>
        <fullName evidence="2">DUF2238 domain-containing protein</fullName>
    </submittedName>
</protein>
<feature type="transmembrane region" description="Helical" evidence="1">
    <location>
        <begin position="59"/>
        <end position="80"/>
    </location>
</feature>
<dbReference type="InterPro" id="IPR058534">
    <property type="entry name" value="YjdF"/>
</dbReference>
<dbReference type="Pfam" id="PF09997">
    <property type="entry name" value="DUF2238"/>
    <property type="match status" value="1"/>
</dbReference>
<keyword evidence="3" id="KW-1185">Reference proteome</keyword>
<feature type="transmembrane region" description="Helical" evidence="1">
    <location>
        <begin position="32"/>
        <end position="52"/>
    </location>
</feature>
<name>A0A9X2BE08_9BACL</name>
<keyword evidence="1" id="KW-1133">Transmembrane helix</keyword>
<feature type="transmembrane region" description="Helical" evidence="1">
    <location>
        <begin position="129"/>
        <end position="149"/>
    </location>
</feature>
<feature type="transmembrane region" description="Helical" evidence="1">
    <location>
        <begin position="178"/>
        <end position="195"/>
    </location>
</feature>
<dbReference type="RefSeq" id="WP_248252735.1">
    <property type="nucleotide sequence ID" value="NZ_JAIWJX010000002.1"/>
</dbReference>
<feature type="transmembrane region" description="Helical" evidence="1">
    <location>
        <begin position="9"/>
        <end position="26"/>
    </location>
</feature>
<feature type="transmembrane region" description="Helical" evidence="1">
    <location>
        <begin position="103"/>
        <end position="122"/>
    </location>
</feature>
<evidence type="ECO:0000256" key="1">
    <source>
        <dbReference type="SAM" id="Phobius"/>
    </source>
</evidence>
<accession>A0A9X2BE08</accession>
<proteinExistence type="predicted"/>
<dbReference type="PIRSF" id="PIRSF020606">
    <property type="entry name" value="UCP020606"/>
    <property type="match status" value="1"/>
</dbReference>
<sequence length="204" mass="23982">MEINHPKNIHLYILLLTALVFVWSAFRPADYFTWVLEVSPAVLPILILMLTYKRFQFTTLSYSLFSIVFILMFIGGHYTYDDVPLFERIQNTFHLKRNDYDRFGHFFKGLTIIPVREVLLRLAGLPRRFWLIFLSLSIILSLAAGYEIIEWLVAKMEGHSAKDFLGIQGDIWDSQWDMSLAFVGSIIGYLLLYRLHDQQLEKLR</sequence>
<comment type="caution">
    <text evidence="2">The sequence shown here is derived from an EMBL/GenBank/DDBJ whole genome shotgun (WGS) entry which is preliminary data.</text>
</comment>
<dbReference type="Proteomes" id="UP001139011">
    <property type="component" value="Unassembled WGS sequence"/>
</dbReference>
<reference evidence="2" key="1">
    <citation type="submission" date="2021-09" db="EMBL/GenBank/DDBJ databases">
        <title>Genome analysis of Fictibacillus sp. KIGAM418 isolated from marine sediment.</title>
        <authorList>
            <person name="Seo M.-J."/>
            <person name="Cho E.-S."/>
            <person name="Hwang C.Y."/>
        </authorList>
    </citation>
    <scope>NUCLEOTIDE SEQUENCE</scope>
    <source>
        <strain evidence="2">KIGAM418</strain>
    </source>
</reference>